<protein>
    <recommendedName>
        <fullName evidence="4">Tetratricopeptide repeat protein</fullName>
    </recommendedName>
</protein>
<name>A0A5B8XY71_9DELT</name>
<proteinExistence type="predicted"/>
<evidence type="ECO:0000313" key="3">
    <source>
        <dbReference type="Proteomes" id="UP000321595"/>
    </source>
</evidence>
<dbReference type="AlphaFoldDB" id="A0A5B8XY71"/>
<feature type="region of interest" description="Disordered" evidence="1">
    <location>
        <begin position="165"/>
        <end position="184"/>
    </location>
</feature>
<organism evidence="2 3">
    <name type="scientific">Microvenator marinus</name>
    <dbReference type="NCBI Taxonomy" id="2600177"/>
    <lineage>
        <taxon>Bacteria</taxon>
        <taxon>Deltaproteobacteria</taxon>
        <taxon>Bradymonadales</taxon>
        <taxon>Microvenatoraceae</taxon>
        <taxon>Microvenator</taxon>
    </lineage>
</organism>
<dbReference type="KEGG" id="bbae:FRD01_23590"/>
<dbReference type="InterPro" id="IPR011990">
    <property type="entry name" value="TPR-like_helical_dom_sf"/>
</dbReference>
<sequence length="703" mass="79231">MKNAFSPLSIQDFQRLANACGIPLSSDDLVQLHRRQFFKLEEGFEFCSLHLFTAAIYLEAVTVIRHPWATRAAERRVEDVKARSIELERVLQAIRGAKATPEDAQSAASILLDIERFLAEVDPFGPIGNIIDVLRPEVIQQLRGKGRLYAELRKAAAELAECLEDMTPEEHEPNTGEFTDEDPRKTASLDISELETTDSPRTVHERATVERSIADEKDSFDEDEDHREATELIEVDESRQTVRTQSLMSRLEDLKRKETPEPPADLEAQIAELNQLRETYIQDQNWPALAELYESRIELFEDPAERQQIHLSLGAIYESKLANPRKAFESFVFAVETGGPATDKALEGLKRTGQHADAKNSYRAWLEDRISKDLATIEKRTANLELARVLKEDGESQRAFLLFAAFLASEPETHITTETLATLESLSEEQGEEALDEFLNDILEATSNPRVVELVGLRGAMSYLSRSQNLLAIRNLRKVLEVAPNNEVAFSNLSRLYEAENNFGDLASIIRARLTRAPADLRPNLEAALEKAYEGELKADPDAVSRWTHLLDQSPDDEVALRRAIFGFATHSRHAECYSFLSGLATNVKTDEQRSRILIKLADIALNHLDAPEECREYLESALELTGTSTDILGGFVDLHMHNEEFINAVAGVESLLSISENLSREEKLEWLQVGVEAAELAYRDEEKEKFLAQIREIESTHI</sequence>
<gene>
    <name evidence="2" type="ORF">FRD01_23590</name>
</gene>
<reference evidence="2 3" key="1">
    <citation type="submission" date="2019-08" db="EMBL/GenBank/DDBJ databases">
        <authorList>
            <person name="Liang Q."/>
        </authorList>
    </citation>
    <scope>NUCLEOTIDE SEQUENCE [LARGE SCALE GENOMIC DNA]</scope>
    <source>
        <strain evidence="2 3">V1718</strain>
    </source>
</reference>
<keyword evidence="3" id="KW-1185">Reference proteome</keyword>
<accession>A0A5B8XY71</accession>
<evidence type="ECO:0000256" key="1">
    <source>
        <dbReference type="SAM" id="MobiDB-lite"/>
    </source>
</evidence>
<dbReference type="SUPFAM" id="SSF48452">
    <property type="entry name" value="TPR-like"/>
    <property type="match status" value="1"/>
</dbReference>
<dbReference type="RefSeq" id="WP_146963606.1">
    <property type="nucleotide sequence ID" value="NZ_CP042467.1"/>
</dbReference>
<dbReference type="OrthoDB" id="5482737at2"/>
<dbReference type="EMBL" id="CP042467">
    <property type="protein sequence ID" value="QED30161.1"/>
    <property type="molecule type" value="Genomic_DNA"/>
</dbReference>
<evidence type="ECO:0008006" key="4">
    <source>
        <dbReference type="Google" id="ProtNLM"/>
    </source>
</evidence>
<dbReference type="Gene3D" id="1.25.40.10">
    <property type="entry name" value="Tetratricopeptide repeat domain"/>
    <property type="match status" value="2"/>
</dbReference>
<feature type="region of interest" description="Disordered" evidence="1">
    <location>
        <begin position="191"/>
        <end position="233"/>
    </location>
</feature>
<dbReference type="Proteomes" id="UP000321595">
    <property type="component" value="Chromosome"/>
</dbReference>
<feature type="compositionally biased region" description="Basic and acidic residues" evidence="1">
    <location>
        <begin position="201"/>
        <end position="217"/>
    </location>
</feature>
<evidence type="ECO:0000313" key="2">
    <source>
        <dbReference type="EMBL" id="QED30161.1"/>
    </source>
</evidence>